<evidence type="ECO:0000256" key="1">
    <source>
        <dbReference type="ARBA" id="ARBA00012513"/>
    </source>
</evidence>
<keyword evidence="2" id="KW-0723">Serine/threonine-protein kinase</keyword>
<dbReference type="Pfam" id="PF00069">
    <property type="entry name" value="Pkinase"/>
    <property type="match status" value="1"/>
</dbReference>
<comment type="catalytic activity">
    <reaction evidence="7">
        <text>L-threonyl-[protein] + ATP = O-phospho-L-threonyl-[protein] + ADP + H(+)</text>
        <dbReference type="Rhea" id="RHEA:46608"/>
        <dbReference type="Rhea" id="RHEA-COMP:11060"/>
        <dbReference type="Rhea" id="RHEA-COMP:11605"/>
        <dbReference type="ChEBI" id="CHEBI:15378"/>
        <dbReference type="ChEBI" id="CHEBI:30013"/>
        <dbReference type="ChEBI" id="CHEBI:30616"/>
        <dbReference type="ChEBI" id="CHEBI:61977"/>
        <dbReference type="ChEBI" id="CHEBI:456216"/>
        <dbReference type="EC" id="2.7.11.1"/>
    </reaction>
</comment>
<dbReference type="EMBL" id="ML001346">
    <property type="protein sequence ID" value="RKO83345.1"/>
    <property type="molecule type" value="Genomic_DNA"/>
</dbReference>
<dbReference type="InterPro" id="IPR051131">
    <property type="entry name" value="NEK_Ser/Thr_kinase_NIMA"/>
</dbReference>
<dbReference type="InterPro" id="IPR000719">
    <property type="entry name" value="Prot_kinase_dom"/>
</dbReference>
<sequence length="200" mass="21854">EIFNLFSQICLGLHHIHSHNIIHRDLKTNNIFISGTGPSKVLKIGDFGISKVMSSKSNAETVVGTPSYLSPELCEGKPYNVKSDIWALGCILYELVCLHRLFEGSNLPALVMKIMRGTYEPIPSPPFSSHLQTLIASCVRLNPDARPAMSSIMALPVMQEHLIEAQLGMGRVAPVDYVGFVAAGNSLVGLDRLATRRSRA</sequence>
<keyword evidence="4" id="KW-0547">Nucleotide-binding</keyword>
<dbReference type="PANTHER" id="PTHR44899:SF3">
    <property type="entry name" value="SERINE_THREONINE-PROTEIN KINASE NEK1"/>
    <property type="match status" value="1"/>
</dbReference>
<dbReference type="InterPro" id="IPR011009">
    <property type="entry name" value="Kinase-like_dom_sf"/>
</dbReference>
<evidence type="ECO:0000256" key="5">
    <source>
        <dbReference type="ARBA" id="ARBA00022777"/>
    </source>
</evidence>
<feature type="domain" description="Protein kinase" evidence="9">
    <location>
        <begin position="1"/>
        <end position="158"/>
    </location>
</feature>
<dbReference type="SMART" id="SM00220">
    <property type="entry name" value="S_TKc"/>
    <property type="match status" value="1"/>
</dbReference>
<keyword evidence="3" id="KW-0808">Transferase</keyword>
<dbReference type="EC" id="2.7.11.1" evidence="1"/>
<protein>
    <recommendedName>
        <fullName evidence="1">non-specific serine/threonine protein kinase</fullName>
        <ecNumber evidence="1">2.7.11.1</ecNumber>
    </recommendedName>
</protein>
<gene>
    <name evidence="10" type="ORF">BDK51DRAFT_23730</name>
</gene>
<dbReference type="PROSITE" id="PS00108">
    <property type="entry name" value="PROTEIN_KINASE_ST"/>
    <property type="match status" value="1"/>
</dbReference>
<evidence type="ECO:0000256" key="7">
    <source>
        <dbReference type="ARBA" id="ARBA00047899"/>
    </source>
</evidence>
<dbReference type="GO" id="GO:0004674">
    <property type="term" value="F:protein serine/threonine kinase activity"/>
    <property type="evidence" value="ECO:0007669"/>
    <property type="project" value="UniProtKB-KW"/>
</dbReference>
<evidence type="ECO:0000256" key="4">
    <source>
        <dbReference type="ARBA" id="ARBA00022741"/>
    </source>
</evidence>
<comment type="catalytic activity">
    <reaction evidence="8">
        <text>L-seryl-[protein] + ATP = O-phospho-L-seryl-[protein] + ADP + H(+)</text>
        <dbReference type="Rhea" id="RHEA:17989"/>
        <dbReference type="Rhea" id="RHEA-COMP:9863"/>
        <dbReference type="Rhea" id="RHEA-COMP:11604"/>
        <dbReference type="ChEBI" id="CHEBI:15378"/>
        <dbReference type="ChEBI" id="CHEBI:29999"/>
        <dbReference type="ChEBI" id="CHEBI:30616"/>
        <dbReference type="ChEBI" id="CHEBI:83421"/>
        <dbReference type="ChEBI" id="CHEBI:456216"/>
        <dbReference type="EC" id="2.7.11.1"/>
    </reaction>
</comment>
<organism evidence="10 11">
    <name type="scientific">Blyttiomyces helicus</name>
    <dbReference type="NCBI Taxonomy" id="388810"/>
    <lineage>
        <taxon>Eukaryota</taxon>
        <taxon>Fungi</taxon>
        <taxon>Fungi incertae sedis</taxon>
        <taxon>Chytridiomycota</taxon>
        <taxon>Chytridiomycota incertae sedis</taxon>
        <taxon>Chytridiomycetes</taxon>
        <taxon>Chytridiomycetes incertae sedis</taxon>
        <taxon>Blyttiomyces</taxon>
    </lineage>
</organism>
<evidence type="ECO:0000256" key="6">
    <source>
        <dbReference type="ARBA" id="ARBA00022840"/>
    </source>
</evidence>
<dbReference type="AlphaFoldDB" id="A0A4P9VWV4"/>
<name>A0A4P9VWV4_9FUNG</name>
<dbReference type="InterPro" id="IPR008271">
    <property type="entry name" value="Ser/Thr_kinase_AS"/>
</dbReference>
<keyword evidence="5 10" id="KW-0418">Kinase</keyword>
<evidence type="ECO:0000313" key="11">
    <source>
        <dbReference type="Proteomes" id="UP000269721"/>
    </source>
</evidence>
<dbReference type="Gene3D" id="1.10.510.10">
    <property type="entry name" value="Transferase(Phosphotransferase) domain 1"/>
    <property type="match status" value="1"/>
</dbReference>
<evidence type="ECO:0000256" key="2">
    <source>
        <dbReference type="ARBA" id="ARBA00022527"/>
    </source>
</evidence>
<feature type="non-terminal residue" evidence="10">
    <location>
        <position position="1"/>
    </location>
</feature>
<dbReference type="GO" id="GO:0005524">
    <property type="term" value="F:ATP binding"/>
    <property type="evidence" value="ECO:0007669"/>
    <property type="project" value="UniProtKB-KW"/>
</dbReference>
<keyword evidence="11" id="KW-1185">Reference proteome</keyword>
<evidence type="ECO:0000256" key="8">
    <source>
        <dbReference type="ARBA" id="ARBA00048679"/>
    </source>
</evidence>
<dbReference type="PANTHER" id="PTHR44899">
    <property type="entry name" value="CAMK FAMILY PROTEIN KINASE"/>
    <property type="match status" value="1"/>
</dbReference>
<evidence type="ECO:0000259" key="9">
    <source>
        <dbReference type="PROSITE" id="PS50011"/>
    </source>
</evidence>
<keyword evidence="6" id="KW-0067">ATP-binding</keyword>
<dbReference type="SUPFAM" id="SSF56112">
    <property type="entry name" value="Protein kinase-like (PK-like)"/>
    <property type="match status" value="1"/>
</dbReference>
<dbReference type="PROSITE" id="PS50011">
    <property type="entry name" value="PROTEIN_KINASE_DOM"/>
    <property type="match status" value="1"/>
</dbReference>
<proteinExistence type="predicted"/>
<reference evidence="11" key="1">
    <citation type="journal article" date="2018" name="Nat. Microbiol.">
        <title>Leveraging single-cell genomics to expand the fungal tree of life.</title>
        <authorList>
            <person name="Ahrendt S.R."/>
            <person name="Quandt C.A."/>
            <person name="Ciobanu D."/>
            <person name="Clum A."/>
            <person name="Salamov A."/>
            <person name="Andreopoulos B."/>
            <person name="Cheng J.F."/>
            <person name="Woyke T."/>
            <person name="Pelin A."/>
            <person name="Henrissat B."/>
            <person name="Reynolds N.K."/>
            <person name="Benny G.L."/>
            <person name="Smith M.E."/>
            <person name="James T.Y."/>
            <person name="Grigoriev I.V."/>
        </authorList>
    </citation>
    <scope>NUCLEOTIDE SEQUENCE [LARGE SCALE GENOMIC DNA]</scope>
</reference>
<dbReference type="Proteomes" id="UP000269721">
    <property type="component" value="Unassembled WGS sequence"/>
</dbReference>
<dbReference type="OrthoDB" id="346907at2759"/>
<evidence type="ECO:0000256" key="3">
    <source>
        <dbReference type="ARBA" id="ARBA00022679"/>
    </source>
</evidence>
<accession>A0A4P9VWV4</accession>
<evidence type="ECO:0000313" key="10">
    <source>
        <dbReference type="EMBL" id="RKO83345.1"/>
    </source>
</evidence>